<feature type="domain" description="DUF6438" evidence="2">
    <location>
        <begin position="54"/>
        <end position="163"/>
    </location>
</feature>
<dbReference type="RefSeq" id="WP_345056933.1">
    <property type="nucleotide sequence ID" value="NZ_BAABDK010000026.1"/>
</dbReference>
<reference evidence="4" key="1">
    <citation type="journal article" date="2019" name="Int. J. Syst. Evol. Microbiol.">
        <title>The Global Catalogue of Microorganisms (GCM) 10K type strain sequencing project: providing services to taxonomists for standard genome sequencing and annotation.</title>
        <authorList>
            <consortium name="The Broad Institute Genomics Platform"/>
            <consortium name="The Broad Institute Genome Sequencing Center for Infectious Disease"/>
            <person name="Wu L."/>
            <person name="Ma J."/>
        </authorList>
    </citation>
    <scope>NUCLEOTIDE SEQUENCE [LARGE SCALE GENOMIC DNA]</scope>
    <source>
        <strain evidence="4">JCM 17225</strain>
    </source>
</reference>
<dbReference type="Pfam" id="PF20033">
    <property type="entry name" value="DUF6438"/>
    <property type="match status" value="1"/>
</dbReference>
<dbReference type="Proteomes" id="UP001501469">
    <property type="component" value="Unassembled WGS sequence"/>
</dbReference>
<name>A0ABP7UK31_9BACT</name>
<evidence type="ECO:0000256" key="1">
    <source>
        <dbReference type="SAM" id="SignalP"/>
    </source>
</evidence>
<dbReference type="EMBL" id="BAABDK010000026">
    <property type="protein sequence ID" value="GAA4045397.1"/>
    <property type="molecule type" value="Genomic_DNA"/>
</dbReference>
<organism evidence="3 4">
    <name type="scientific">Hymenobacter glaciei</name>
    <dbReference type="NCBI Taxonomy" id="877209"/>
    <lineage>
        <taxon>Bacteria</taxon>
        <taxon>Pseudomonadati</taxon>
        <taxon>Bacteroidota</taxon>
        <taxon>Cytophagia</taxon>
        <taxon>Cytophagales</taxon>
        <taxon>Hymenobacteraceae</taxon>
        <taxon>Hymenobacter</taxon>
    </lineage>
</organism>
<comment type="caution">
    <text evidence="3">The sequence shown here is derived from an EMBL/GenBank/DDBJ whole genome shotgun (WGS) entry which is preliminary data.</text>
</comment>
<evidence type="ECO:0000313" key="3">
    <source>
        <dbReference type="EMBL" id="GAA4045397.1"/>
    </source>
</evidence>
<sequence length="177" mass="19484">MRFFTLLLLSFFCFSSALPAAAQHAPTKKIKAKKASKKTVTRPKAAVPATAGPVLTFERTPCFGTCPAYSMQVYADGRVDYDGRHAVPLMGKRSLKLPAATVAEMLRLSREAHFETFEKEYLSGATDMPSTIVAIRQPDGSLRKVKAEANIPENVKTYFTYLSTQFDQLAQVNGAEK</sequence>
<feature type="chain" id="PRO_5046421124" description="DUF6438 domain-containing protein" evidence="1">
    <location>
        <begin position="23"/>
        <end position="177"/>
    </location>
</feature>
<evidence type="ECO:0000313" key="4">
    <source>
        <dbReference type="Proteomes" id="UP001501469"/>
    </source>
</evidence>
<proteinExistence type="predicted"/>
<dbReference type="InterPro" id="IPR045497">
    <property type="entry name" value="DUF6438"/>
</dbReference>
<feature type="signal peptide" evidence="1">
    <location>
        <begin position="1"/>
        <end position="22"/>
    </location>
</feature>
<accession>A0ABP7UK31</accession>
<keyword evidence="4" id="KW-1185">Reference proteome</keyword>
<gene>
    <name evidence="3" type="ORF">GCM10022409_34300</name>
</gene>
<keyword evidence="1" id="KW-0732">Signal</keyword>
<protein>
    <recommendedName>
        <fullName evidence="2">DUF6438 domain-containing protein</fullName>
    </recommendedName>
</protein>
<evidence type="ECO:0000259" key="2">
    <source>
        <dbReference type="Pfam" id="PF20033"/>
    </source>
</evidence>